<organism evidence="3 4">
    <name type="scientific">Psilocybe cyanescens</name>
    <dbReference type="NCBI Taxonomy" id="93625"/>
    <lineage>
        <taxon>Eukaryota</taxon>
        <taxon>Fungi</taxon>
        <taxon>Dikarya</taxon>
        <taxon>Basidiomycota</taxon>
        <taxon>Agaricomycotina</taxon>
        <taxon>Agaricomycetes</taxon>
        <taxon>Agaricomycetidae</taxon>
        <taxon>Agaricales</taxon>
        <taxon>Agaricineae</taxon>
        <taxon>Strophariaceae</taxon>
        <taxon>Psilocybe</taxon>
    </lineage>
</organism>
<dbReference type="InParanoid" id="A0A409WV19"/>
<dbReference type="InterPro" id="IPR040521">
    <property type="entry name" value="KDZ"/>
</dbReference>
<protein>
    <recommendedName>
        <fullName evidence="2">CxC2-like cysteine cluster KDZ transposase-associated domain-containing protein</fullName>
    </recommendedName>
</protein>
<dbReference type="EMBL" id="NHYD01003152">
    <property type="protein sequence ID" value="PPQ82301.1"/>
    <property type="molecule type" value="Genomic_DNA"/>
</dbReference>
<feature type="domain" description="CxC2-like cysteine cluster KDZ transposase-associated" evidence="2">
    <location>
        <begin position="169"/>
        <end position="273"/>
    </location>
</feature>
<dbReference type="InterPro" id="IPR041457">
    <property type="entry name" value="CxC2_KDZ-assoc"/>
</dbReference>
<evidence type="ECO:0000256" key="1">
    <source>
        <dbReference type="SAM" id="MobiDB-lite"/>
    </source>
</evidence>
<dbReference type="Proteomes" id="UP000283269">
    <property type="component" value="Unassembled WGS sequence"/>
</dbReference>
<reference evidence="3 4" key="1">
    <citation type="journal article" date="2018" name="Evol. Lett.">
        <title>Horizontal gene cluster transfer increased hallucinogenic mushroom diversity.</title>
        <authorList>
            <person name="Reynolds H.T."/>
            <person name="Vijayakumar V."/>
            <person name="Gluck-Thaler E."/>
            <person name="Korotkin H.B."/>
            <person name="Matheny P.B."/>
            <person name="Slot J.C."/>
        </authorList>
    </citation>
    <scope>NUCLEOTIDE SEQUENCE [LARGE SCALE GENOMIC DNA]</scope>
    <source>
        <strain evidence="3 4">2631</strain>
    </source>
</reference>
<comment type="caution">
    <text evidence="3">The sequence shown here is derived from an EMBL/GenBank/DDBJ whole genome shotgun (WGS) entry which is preliminary data.</text>
</comment>
<dbReference type="OrthoDB" id="3257768at2759"/>
<keyword evidence="4" id="KW-1185">Reference proteome</keyword>
<dbReference type="AlphaFoldDB" id="A0A409WV19"/>
<evidence type="ECO:0000259" key="2">
    <source>
        <dbReference type="Pfam" id="PF18803"/>
    </source>
</evidence>
<evidence type="ECO:0000313" key="4">
    <source>
        <dbReference type="Proteomes" id="UP000283269"/>
    </source>
</evidence>
<sequence>MSHSRIKRARGGFGTVDPLSDDETELEISAISNSERGNIHYSYVKSMLHRAQVSHSSNSRDLDSSPPIIKDNLPKPNSEGERKCKQGTSAMLSSFEHEMPALQAALLAKEHHPGLGKPCMCGSLNARFRCRSCTHQALQCHSCIRNSHALLAWHHIDEWVADHFKRMSLHSLGYRHRLGHLGQQCPHHSKSSTVRKMVVLHTNGFHHVSVEFCACPGRLTEPYQLMDADLFPSSFKQPETAFTFELLDMFERISLRSKINVYDYHRTLQEMTSAAFAQDVPDRYHEFCRVVRVWNHLAQVRRSGQCHNFDKIMIHRRQGSIAIRCPACPEIHVNVDKETVDTAHEDETHKYTLFISADGNFKLQRKNKCGDPDDVSLNNGTGYFVEDKAYQKYLGHVGDCKDDCICQHLRAVKFRNIIRFKNAAVSGVIVIQCARHGFYLPQGLADLKRGEAFANTDYVLAHALADAHHQRWIMLGYDIYCSFWIKMLKRFMKYFPSMVSVIEKIRGAVPKLHIKNHIEECQYRWNFSYLPFSGETCGEMIEGSHGEQNGAAASTKEQNAGHRHDSLDAIINYWNWTKYHEIGATLYRFYTRCLDTLKKREKCFFELSARFDLALLQKWDAVDDTPRGTGKQIISVHRAKFQQSPPTQAKARQKLIQEEYVREIAGFSQIGEASLVATGINLEQDQDDIRSLLAIEYRSESDNHNLVIARRNLRISLVKWREKQFAMFPQLREECKITSVDPNEPESEPLLLPSHFNEAFRTRLGLTTAAQAEYQIRIGCAHDRLESIRTAIQSYNHNVAIKAKNAYGQKHATRARTIVDEIVGDARKHAAKYRRTRNALLTLGFPPNDPVLQPLLDTQLWAKNTAIPAKLGDSRTEDPWFWHIACPAGFTTAEKAEWRLEMDRVKWFRDRSLRNRAREEREILEEEFKRAIRSFCYTREAWITQGKEASSLGARAYANKQAAMHERLTNDCTNLYEKALDKSRIYDKWYNSYIK</sequence>
<name>A0A409WV19_PSICY</name>
<dbReference type="Pfam" id="PF18803">
    <property type="entry name" value="CxC2"/>
    <property type="match status" value="1"/>
</dbReference>
<feature type="region of interest" description="Disordered" evidence="1">
    <location>
        <begin position="52"/>
        <end position="83"/>
    </location>
</feature>
<gene>
    <name evidence="3" type="ORF">CVT25_008427</name>
</gene>
<evidence type="ECO:0000313" key="3">
    <source>
        <dbReference type="EMBL" id="PPQ82301.1"/>
    </source>
</evidence>
<dbReference type="STRING" id="93625.A0A409WV19"/>
<dbReference type="Pfam" id="PF18758">
    <property type="entry name" value="KDZ"/>
    <property type="match status" value="1"/>
</dbReference>
<proteinExistence type="predicted"/>
<accession>A0A409WV19</accession>